<evidence type="ECO:0000313" key="2">
    <source>
        <dbReference type="Proteomes" id="UP000036893"/>
    </source>
</evidence>
<protein>
    <recommendedName>
        <fullName evidence="3">Fungal N-terminal domain-containing protein</fullName>
    </recommendedName>
</protein>
<organism evidence="1 2">
    <name type="scientific">Aspergillus udagawae</name>
    <dbReference type="NCBI Taxonomy" id="91492"/>
    <lineage>
        <taxon>Eukaryota</taxon>
        <taxon>Fungi</taxon>
        <taxon>Dikarya</taxon>
        <taxon>Ascomycota</taxon>
        <taxon>Pezizomycotina</taxon>
        <taxon>Eurotiomycetes</taxon>
        <taxon>Eurotiomycetidae</taxon>
        <taxon>Eurotiales</taxon>
        <taxon>Aspergillaceae</taxon>
        <taxon>Aspergillus</taxon>
        <taxon>Aspergillus subgen. Fumigati</taxon>
    </lineage>
</organism>
<evidence type="ECO:0000313" key="1">
    <source>
        <dbReference type="EMBL" id="GIC90556.1"/>
    </source>
</evidence>
<dbReference type="GeneID" id="66994468"/>
<comment type="caution">
    <text evidence="1">The sequence shown here is derived from an EMBL/GenBank/DDBJ whole genome shotgun (WGS) entry which is preliminary data.</text>
</comment>
<dbReference type="Proteomes" id="UP000036893">
    <property type="component" value="Unassembled WGS sequence"/>
</dbReference>
<evidence type="ECO:0008006" key="3">
    <source>
        <dbReference type="Google" id="ProtNLM"/>
    </source>
</evidence>
<dbReference type="RefSeq" id="XP_043147822.1">
    <property type="nucleotide sequence ID" value="XM_043291887.1"/>
</dbReference>
<reference evidence="1" key="1">
    <citation type="journal article" date="2015" name="Genome Announc.">
        <title>Draft Genome Sequence of the Pathogenic Filamentous Fungus Aspergillus udagawae Strain IFM 46973T.</title>
        <authorList>
            <person name="Kusuya Y."/>
            <person name="Takahashi-Nakaguchi A."/>
            <person name="Takahashi H."/>
            <person name="Yaguchi T."/>
        </authorList>
    </citation>
    <scope>NUCLEOTIDE SEQUENCE</scope>
    <source>
        <strain evidence="1">IFM 46973</strain>
    </source>
</reference>
<name>A0A8E0QXD8_9EURO</name>
<dbReference type="EMBL" id="BBXM02000005">
    <property type="protein sequence ID" value="GIC90556.1"/>
    <property type="molecule type" value="Genomic_DNA"/>
</dbReference>
<reference evidence="1" key="2">
    <citation type="submission" date="2021-01" db="EMBL/GenBank/DDBJ databases">
        <title>Pan-genome distribution and transcriptional activeness of fungal secondary metabolism genes in Aspergillus section Fumigati.</title>
        <authorList>
            <person name="Takahashi H."/>
            <person name="Umemura M."/>
            <person name="Ninomiya A."/>
            <person name="Kusuya Y."/>
            <person name="Urayama S."/>
            <person name="Shimizu M."/>
            <person name="Watanabe A."/>
            <person name="Kamei K."/>
            <person name="Yaguchi T."/>
            <person name="Hagiwara D."/>
        </authorList>
    </citation>
    <scope>NUCLEOTIDE SEQUENCE</scope>
    <source>
        <strain evidence="1">IFM 46973</strain>
    </source>
</reference>
<proteinExistence type="predicted"/>
<accession>A0A8E0QXD8</accession>
<sequence>MADPLTIIGGITAVLDLISFGYKIISVAAELKESTGELEINNERDIIVRDIEVILGNLRQRSKDEDHSLGRLRQSSLVIATEFKSALDKLKIHGNVTKWKTMKVAFANIWDKKKLQELDSRLRGLTLELNTHITANSSVLLEEMSEAQKSRFETVQTDIYNLQDQIAEAFSRQENKMTAQLTVLKEASTGIAIDTTAIQGRLERMEKGDEKLRTTMDEILKSGTALQEKLTEVERLMESAFPGDGSVRSNELERARDALRKGYDLLAYHTFEKTEATLMENASTGGWDPSQISATGHTYSGTSLVMGQGVHIQGDLGAPNTNIEGSRNLYSGHSTTSERGTHIQGNINDPRLFSILLGGRGK</sequence>
<dbReference type="AlphaFoldDB" id="A0A8E0QXD8"/>
<gene>
    <name evidence="1" type="ORF">Aud_006991</name>
</gene>